<protein>
    <recommendedName>
        <fullName evidence="2">Homeobox domain-containing protein</fullName>
    </recommendedName>
</protein>
<sequence>MLKWLQEPEMQRMPSLRLAAAQEQRACTFVNSEQEFTRISEDFTASSVNLKTNVNAQDSNLHTKRSRLVFTDLQRRTLQAIFKETKRPSK</sequence>
<dbReference type="InterPro" id="IPR051649">
    <property type="entry name" value="CUT_Homeobox"/>
</dbReference>
<dbReference type="VEuPathDB" id="VectorBase:MDOA016822"/>
<dbReference type="GO" id="GO:0005634">
    <property type="term" value="C:nucleus"/>
    <property type="evidence" value="ECO:0007669"/>
    <property type="project" value="TreeGrafter"/>
</dbReference>
<dbReference type="PANTHER" id="PTHR14057:SF47">
    <property type="entry name" value="HOMEOBOX PROTEIN ONECUT"/>
    <property type="match status" value="1"/>
</dbReference>
<evidence type="ECO:0000313" key="1">
    <source>
        <dbReference type="EnsemblMetazoa" id="MDOA016822-PA"/>
    </source>
</evidence>
<dbReference type="GO" id="GO:0000978">
    <property type="term" value="F:RNA polymerase II cis-regulatory region sequence-specific DNA binding"/>
    <property type="evidence" value="ECO:0007669"/>
    <property type="project" value="TreeGrafter"/>
</dbReference>
<organism evidence="1">
    <name type="scientific">Musca domestica</name>
    <name type="common">House fly</name>
    <dbReference type="NCBI Taxonomy" id="7370"/>
    <lineage>
        <taxon>Eukaryota</taxon>
        <taxon>Metazoa</taxon>
        <taxon>Ecdysozoa</taxon>
        <taxon>Arthropoda</taxon>
        <taxon>Hexapoda</taxon>
        <taxon>Insecta</taxon>
        <taxon>Pterygota</taxon>
        <taxon>Neoptera</taxon>
        <taxon>Endopterygota</taxon>
        <taxon>Diptera</taxon>
        <taxon>Brachycera</taxon>
        <taxon>Muscomorpha</taxon>
        <taxon>Muscoidea</taxon>
        <taxon>Muscidae</taxon>
        <taxon>Musca</taxon>
    </lineage>
</organism>
<name>A0A1I8NKY9_MUSDO</name>
<dbReference type="OrthoDB" id="10068888at2759"/>
<dbReference type="PANTHER" id="PTHR14057">
    <property type="entry name" value="TRANSCRIPTION FACTOR ONECUT"/>
    <property type="match status" value="1"/>
</dbReference>
<dbReference type="EnsemblMetazoa" id="MDOA016822-RA">
    <property type="protein sequence ID" value="MDOA016822-PA"/>
    <property type="gene ID" value="MDOA016822"/>
</dbReference>
<dbReference type="VEuPathDB" id="VectorBase:MDOMA2_003850"/>
<dbReference type="AlphaFoldDB" id="A0A1I8NKY9"/>
<dbReference type="Gene3D" id="1.10.10.60">
    <property type="entry name" value="Homeodomain-like"/>
    <property type="match status" value="1"/>
</dbReference>
<evidence type="ECO:0008006" key="2">
    <source>
        <dbReference type="Google" id="ProtNLM"/>
    </source>
</evidence>
<dbReference type="STRING" id="7370.A0A1I8NKY9"/>
<accession>A0A1I8NKY9</accession>
<dbReference type="GO" id="GO:0000981">
    <property type="term" value="F:DNA-binding transcription factor activity, RNA polymerase II-specific"/>
    <property type="evidence" value="ECO:0007669"/>
    <property type="project" value="TreeGrafter"/>
</dbReference>
<gene>
    <name evidence="1" type="primary">105262572</name>
</gene>
<reference evidence="1" key="1">
    <citation type="submission" date="2020-05" db="UniProtKB">
        <authorList>
            <consortium name="EnsemblMetazoa"/>
        </authorList>
    </citation>
    <scope>IDENTIFICATION</scope>
    <source>
        <strain evidence="1">Aabys</strain>
    </source>
</reference>
<proteinExistence type="predicted"/>